<gene>
    <name evidence="3" type="ORF">FKV23_16645</name>
</gene>
<reference evidence="3 4" key="1">
    <citation type="submission" date="2019-06" db="EMBL/GenBank/DDBJ databases">
        <title>Lysobacter alkalisoli sp. nov. isolated from saline-alkali soil.</title>
        <authorList>
            <person name="Sun J.-Q."/>
            <person name="Xu L."/>
        </authorList>
    </citation>
    <scope>NUCLEOTIDE SEQUENCE [LARGE SCALE GENOMIC DNA]</scope>
    <source>
        <strain evidence="3 4">SJ-36</strain>
    </source>
</reference>
<dbReference type="InterPro" id="IPR038186">
    <property type="entry name" value="CHAD_dom_sf"/>
</dbReference>
<evidence type="ECO:0000313" key="3">
    <source>
        <dbReference type="EMBL" id="QDH71540.1"/>
    </source>
</evidence>
<accession>A0A514BVZ9</accession>
<dbReference type="Gene3D" id="1.40.20.10">
    <property type="entry name" value="CHAD domain"/>
    <property type="match status" value="1"/>
</dbReference>
<dbReference type="EMBL" id="CP041242">
    <property type="protein sequence ID" value="QDH71540.1"/>
    <property type="molecule type" value="Genomic_DNA"/>
</dbReference>
<dbReference type="InterPro" id="IPR007899">
    <property type="entry name" value="CHAD_dom"/>
</dbReference>
<evidence type="ECO:0000259" key="2">
    <source>
        <dbReference type="PROSITE" id="PS51708"/>
    </source>
</evidence>
<dbReference type="Proteomes" id="UP000317199">
    <property type="component" value="Chromosome"/>
</dbReference>
<protein>
    <submittedName>
        <fullName evidence="3">CHAD domain-containing protein</fullName>
    </submittedName>
</protein>
<organism evidence="3 4">
    <name type="scientific">Marilutibacter alkalisoli</name>
    <dbReference type="NCBI Taxonomy" id="2591633"/>
    <lineage>
        <taxon>Bacteria</taxon>
        <taxon>Pseudomonadati</taxon>
        <taxon>Pseudomonadota</taxon>
        <taxon>Gammaproteobacteria</taxon>
        <taxon>Lysobacterales</taxon>
        <taxon>Lysobacteraceae</taxon>
        <taxon>Marilutibacter</taxon>
    </lineage>
</organism>
<evidence type="ECO:0000313" key="4">
    <source>
        <dbReference type="Proteomes" id="UP000317199"/>
    </source>
</evidence>
<feature type="region of interest" description="Disordered" evidence="1">
    <location>
        <begin position="11"/>
        <end position="31"/>
    </location>
</feature>
<feature type="domain" description="CHAD" evidence="2">
    <location>
        <begin position="27"/>
        <end position="314"/>
    </location>
</feature>
<dbReference type="PROSITE" id="PS51708">
    <property type="entry name" value="CHAD"/>
    <property type="match status" value="1"/>
</dbReference>
<sequence length="314" mass="34142">MLDSPICRAVSTMSNPEGNDPEHVSGRPLPGPALRRHAHTELDAAIDWLTVDDAGKRRLHRGVHQGRKALRRVRATLALGRPALGPGADMVDRELRRVVRSLGKLRDGQALVETLTRLQAGCDDPITVSHLRGVRRMASRRRRALADAALADDPGLTDRRAVLAALAGALDTLPWAAVSMEIVHTALQASATTTAKTRARVAASGRDRDWHRWRRRMRRQSQQHTILARCGIPIASGADAGTPVSGKGIIDEGRADKSDVDKSTAALLGTAQDLSLLLEHCGRSGGFGKADRHALARYAEIELAKLRERIRHRA</sequence>
<keyword evidence="4" id="KW-1185">Reference proteome</keyword>
<dbReference type="AlphaFoldDB" id="A0A514BVZ9"/>
<dbReference type="OrthoDB" id="6024628at2"/>
<dbReference type="Pfam" id="PF05235">
    <property type="entry name" value="CHAD"/>
    <property type="match status" value="1"/>
</dbReference>
<dbReference type="SMART" id="SM00880">
    <property type="entry name" value="CHAD"/>
    <property type="match status" value="1"/>
</dbReference>
<name>A0A514BVZ9_9GAMM</name>
<evidence type="ECO:0000256" key="1">
    <source>
        <dbReference type="SAM" id="MobiDB-lite"/>
    </source>
</evidence>
<proteinExistence type="predicted"/>
<dbReference type="KEGG" id="lyj:FKV23_16645"/>